<dbReference type="EMBL" id="JAKELL010000004">
    <property type="protein sequence ID" value="KAH8999535.1"/>
    <property type="molecule type" value="Genomic_DNA"/>
</dbReference>
<feature type="region of interest" description="Disordered" evidence="1">
    <location>
        <begin position="46"/>
        <end position="88"/>
    </location>
</feature>
<dbReference type="AlphaFoldDB" id="A0AAD4LPU6"/>
<protein>
    <submittedName>
        <fullName evidence="2">Uncharacterized protein</fullName>
    </submittedName>
</protein>
<gene>
    <name evidence="2" type="ORF">EDB92DRAFT_1941175</name>
</gene>
<comment type="caution">
    <text evidence="2">The sequence shown here is derived from an EMBL/GenBank/DDBJ whole genome shotgun (WGS) entry which is preliminary data.</text>
</comment>
<name>A0AAD4LPU6_9AGAM</name>
<evidence type="ECO:0000313" key="2">
    <source>
        <dbReference type="EMBL" id="KAH8999535.1"/>
    </source>
</evidence>
<sequence length="88" mass="9772">MHVIYLTLPEITEFAGTRRHFGPTELERIKCTFPRQVVVFAGSWRQDDSEFEPAPSPQPGASSRATNCLRRRSSSSTPSPRAGGILAR</sequence>
<dbReference type="Proteomes" id="UP001201163">
    <property type="component" value="Unassembled WGS sequence"/>
</dbReference>
<proteinExistence type="predicted"/>
<evidence type="ECO:0000256" key="1">
    <source>
        <dbReference type="SAM" id="MobiDB-lite"/>
    </source>
</evidence>
<organism evidence="2 3">
    <name type="scientific">Lactarius akahatsu</name>
    <dbReference type="NCBI Taxonomy" id="416441"/>
    <lineage>
        <taxon>Eukaryota</taxon>
        <taxon>Fungi</taxon>
        <taxon>Dikarya</taxon>
        <taxon>Basidiomycota</taxon>
        <taxon>Agaricomycotina</taxon>
        <taxon>Agaricomycetes</taxon>
        <taxon>Russulales</taxon>
        <taxon>Russulaceae</taxon>
        <taxon>Lactarius</taxon>
    </lineage>
</organism>
<keyword evidence="3" id="KW-1185">Reference proteome</keyword>
<evidence type="ECO:0000313" key="3">
    <source>
        <dbReference type="Proteomes" id="UP001201163"/>
    </source>
</evidence>
<accession>A0AAD4LPU6</accession>
<reference evidence="2" key="1">
    <citation type="submission" date="2022-01" db="EMBL/GenBank/DDBJ databases">
        <title>Comparative genomics reveals a dynamic genome evolution in the ectomycorrhizal milk-cap (Lactarius) mushrooms.</title>
        <authorList>
            <consortium name="DOE Joint Genome Institute"/>
            <person name="Lebreton A."/>
            <person name="Tang N."/>
            <person name="Kuo A."/>
            <person name="LaButti K."/>
            <person name="Drula E."/>
            <person name="Barry K."/>
            <person name="Clum A."/>
            <person name="Lipzen A."/>
            <person name="Mousain D."/>
            <person name="Ng V."/>
            <person name="Wang R."/>
            <person name="Wang X."/>
            <person name="Dai Y."/>
            <person name="Henrissat B."/>
            <person name="Grigoriev I.V."/>
            <person name="Guerin-Laguette A."/>
            <person name="Yu F."/>
            <person name="Martin F.M."/>
        </authorList>
    </citation>
    <scope>NUCLEOTIDE SEQUENCE</scope>
    <source>
        <strain evidence="2">QP</strain>
    </source>
</reference>